<feature type="region of interest" description="Disordered" evidence="1">
    <location>
        <begin position="61"/>
        <end position="81"/>
    </location>
</feature>
<feature type="compositionally biased region" description="Acidic residues" evidence="1">
    <location>
        <begin position="121"/>
        <end position="137"/>
    </location>
</feature>
<feature type="domain" description="Mei2-like C-terminal RNA recognition motif" evidence="2">
    <location>
        <begin position="393"/>
        <end position="474"/>
    </location>
</feature>
<dbReference type="Proteomes" id="UP000649617">
    <property type="component" value="Unassembled WGS sequence"/>
</dbReference>
<evidence type="ECO:0000313" key="3">
    <source>
        <dbReference type="EMBL" id="CAE7487275.1"/>
    </source>
</evidence>
<name>A0A812SM11_SYMPI</name>
<evidence type="ECO:0000313" key="4">
    <source>
        <dbReference type="Proteomes" id="UP000649617"/>
    </source>
</evidence>
<dbReference type="InterPro" id="IPR035979">
    <property type="entry name" value="RBD_domain_sf"/>
</dbReference>
<dbReference type="CDD" id="cd12277">
    <property type="entry name" value="RRM3_MEI2_EAR1_like"/>
    <property type="match status" value="1"/>
</dbReference>
<evidence type="ECO:0000259" key="2">
    <source>
        <dbReference type="Pfam" id="PF04059"/>
    </source>
</evidence>
<dbReference type="OrthoDB" id="417481at2759"/>
<feature type="compositionally biased region" description="Basic and acidic residues" evidence="1">
    <location>
        <begin position="379"/>
        <end position="389"/>
    </location>
</feature>
<dbReference type="EMBL" id="CAJNIZ010025803">
    <property type="protein sequence ID" value="CAE7487275.1"/>
    <property type="molecule type" value="Genomic_DNA"/>
</dbReference>
<protein>
    <submittedName>
        <fullName evidence="3">ML3 protein</fullName>
    </submittedName>
</protein>
<feature type="region of interest" description="Disordered" evidence="1">
    <location>
        <begin position="336"/>
        <end position="395"/>
    </location>
</feature>
<accession>A0A812SM11</accession>
<feature type="region of interest" description="Disordered" evidence="1">
    <location>
        <begin position="96"/>
        <end position="153"/>
    </location>
</feature>
<evidence type="ECO:0000256" key="1">
    <source>
        <dbReference type="SAM" id="MobiDB-lite"/>
    </source>
</evidence>
<organism evidence="3 4">
    <name type="scientific">Symbiodinium pilosum</name>
    <name type="common">Dinoflagellate</name>
    <dbReference type="NCBI Taxonomy" id="2952"/>
    <lineage>
        <taxon>Eukaryota</taxon>
        <taxon>Sar</taxon>
        <taxon>Alveolata</taxon>
        <taxon>Dinophyceae</taxon>
        <taxon>Suessiales</taxon>
        <taxon>Symbiodiniaceae</taxon>
        <taxon>Symbiodinium</taxon>
    </lineage>
</organism>
<dbReference type="Pfam" id="PF04059">
    <property type="entry name" value="RRM_2"/>
    <property type="match status" value="2"/>
</dbReference>
<dbReference type="GO" id="GO:0003676">
    <property type="term" value="F:nucleic acid binding"/>
    <property type="evidence" value="ECO:0007669"/>
    <property type="project" value="InterPro"/>
</dbReference>
<gene>
    <name evidence="3" type="primary">ML3</name>
    <name evidence="3" type="ORF">SPIL2461_LOCUS12519</name>
</gene>
<dbReference type="AlphaFoldDB" id="A0A812SM11"/>
<keyword evidence="4" id="KW-1185">Reference proteome</keyword>
<feature type="domain" description="Mei2-like C-terminal RNA recognition motif" evidence="2">
    <location>
        <begin position="153"/>
        <end position="243"/>
    </location>
</feature>
<dbReference type="InterPro" id="IPR012677">
    <property type="entry name" value="Nucleotide-bd_a/b_plait_sf"/>
</dbReference>
<sequence length="519" mass="58174">MACTSPSNFTGGDGWKSQIVNLELETTKQEGEEGEVLCVKSTFLDMGDGLSLKKRFRSLRKASTDGNLDDPEGPEVYEPGTFSSELDEAAFAGITLKRSDSQESGTKTGTTTPGTPTGAEDSSENETSEEKCEEELSQEQASPKQDAIKRRPRTTVMMRNLPNNYTRSMLLHLLDSRDFAGKYDFLYLPIDFARKANLGYAFVNLVNEEAVAAFWALFDGFSTWSFPSSKVCEVSWSGPKQGFKAHVDRYKNSPVMHKSVPDDYKPIIFANGVRKKFPAHLADSHTVVVPQLVRSTFVDVKEGQSLHEICRDLRRCKSESDIFGLVEESYTPGKFSDEQELRSLQPSSRMSQAGTVSKESEVSTAPESPKQQPVRPGNKKQDVRKKQASDRSTVMMRTEAQSKIANKMYDFVYLPYDFERDANLGYAFVNLVSDEAVNAFWGEFDGFRKWSLPSAKVCRVTWSGPHQGLAAHVERYRNSPVMHRSVPDEYKPVVFTDGVRQPFPCPTRKIKPPPPRPSQ</sequence>
<comment type="caution">
    <text evidence="3">The sequence shown here is derived from an EMBL/GenBank/DDBJ whole genome shotgun (WGS) entry which is preliminary data.</text>
</comment>
<feature type="compositionally biased region" description="Low complexity" evidence="1">
    <location>
        <begin position="105"/>
        <end position="118"/>
    </location>
</feature>
<reference evidence="3" key="1">
    <citation type="submission" date="2021-02" db="EMBL/GenBank/DDBJ databases">
        <authorList>
            <person name="Dougan E. K."/>
            <person name="Rhodes N."/>
            <person name="Thang M."/>
            <person name="Chan C."/>
        </authorList>
    </citation>
    <scope>NUCLEOTIDE SEQUENCE</scope>
</reference>
<proteinExistence type="predicted"/>
<dbReference type="SUPFAM" id="SSF54928">
    <property type="entry name" value="RNA-binding domain, RBD"/>
    <property type="match status" value="1"/>
</dbReference>
<feature type="compositionally biased region" description="Polar residues" evidence="1">
    <location>
        <begin position="342"/>
        <end position="371"/>
    </location>
</feature>
<dbReference type="InterPro" id="IPR007201">
    <property type="entry name" value="Mei2-like_Rrm_C"/>
</dbReference>
<dbReference type="Gene3D" id="3.30.70.330">
    <property type="match status" value="1"/>
</dbReference>